<evidence type="ECO:0000313" key="1">
    <source>
        <dbReference type="EMBL" id="KAK9182483.1"/>
    </source>
</evidence>
<keyword evidence="2" id="KW-1185">Reference proteome</keyword>
<sequence length="84" mass="9820">MLVLTQIRDRMPSHSNCSLVYAASLATEVECQRCEEFEKRLDKLAKKFIDNATRKLHENMARNVSKKYGCYGSINLYIETRELF</sequence>
<accession>A0AAP0LQ75</accession>
<name>A0AAP0LQ75_9ROSI</name>
<protein>
    <submittedName>
        <fullName evidence="1">Uncharacterized protein</fullName>
    </submittedName>
</protein>
<proteinExistence type="predicted"/>
<organism evidence="1 2">
    <name type="scientific">Citrus x changshan-huyou</name>
    <dbReference type="NCBI Taxonomy" id="2935761"/>
    <lineage>
        <taxon>Eukaryota</taxon>
        <taxon>Viridiplantae</taxon>
        <taxon>Streptophyta</taxon>
        <taxon>Embryophyta</taxon>
        <taxon>Tracheophyta</taxon>
        <taxon>Spermatophyta</taxon>
        <taxon>Magnoliopsida</taxon>
        <taxon>eudicotyledons</taxon>
        <taxon>Gunneridae</taxon>
        <taxon>Pentapetalae</taxon>
        <taxon>rosids</taxon>
        <taxon>malvids</taxon>
        <taxon>Sapindales</taxon>
        <taxon>Rutaceae</taxon>
        <taxon>Aurantioideae</taxon>
        <taxon>Citrus</taxon>
    </lineage>
</organism>
<comment type="caution">
    <text evidence="1">The sequence shown here is derived from an EMBL/GenBank/DDBJ whole genome shotgun (WGS) entry which is preliminary data.</text>
</comment>
<reference evidence="1 2" key="1">
    <citation type="submission" date="2024-05" db="EMBL/GenBank/DDBJ databases">
        <title>Haplotype-resolved chromosome-level genome assembly of Huyou (Citrus changshanensis).</title>
        <authorList>
            <person name="Miao C."/>
            <person name="Chen W."/>
            <person name="Wu Y."/>
            <person name="Wang L."/>
            <person name="Zhao S."/>
            <person name="Grierson D."/>
            <person name="Xu C."/>
            <person name="Chen K."/>
        </authorList>
    </citation>
    <scope>NUCLEOTIDE SEQUENCE [LARGE SCALE GENOMIC DNA]</scope>
    <source>
        <strain evidence="1">01-14</strain>
        <tissue evidence="1">Leaf</tissue>
    </source>
</reference>
<dbReference type="EMBL" id="JBCGBO010000024">
    <property type="protein sequence ID" value="KAK9182483.1"/>
    <property type="molecule type" value="Genomic_DNA"/>
</dbReference>
<evidence type="ECO:0000313" key="2">
    <source>
        <dbReference type="Proteomes" id="UP001428341"/>
    </source>
</evidence>
<gene>
    <name evidence="1" type="ORF">WN944_025628</name>
</gene>
<dbReference type="Proteomes" id="UP001428341">
    <property type="component" value="Unassembled WGS sequence"/>
</dbReference>
<dbReference type="AlphaFoldDB" id="A0AAP0LQ75"/>